<evidence type="ECO:0000313" key="2">
    <source>
        <dbReference type="EMBL" id="MRJ23727.1"/>
    </source>
</evidence>
<accession>A0A5P1DF49</accession>
<dbReference type="EMBL" id="VOIX01000013">
    <property type="protein sequence ID" value="MRJ23727.1"/>
    <property type="molecule type" value="Genomic_DNA"/>
</dbReference>
<reference evidence="1 6" key="2">
    <citation type="submission" date="2021-01" db="EMBL/GenBank/DDBJ databases">
        <title>Antibiotic resistance and phylogeny of Pseudomonas spp. isolated over three decades from chicken meat in the Norwegian food chain.</title>
        <authorList>
            <person name="Moen B."/>
        </authorList>
    </citation>
    <scope>NUCLEOTIDE SEQUENCE [LARGE SCALE GENOMIC DNA]</scope>
    <source>
        <strain evidence="1 6">MF6766</strain>
    </source>
</reference>
<keyword evidence="6" id="KW-1185">Reference proteome</keyword>
<dbReference type="Proteomes" id="UP000432048">
    <property type="component" value="Unassembled WGS sequence"/>
</dbReference>
<evidence type="ECO:0000313" key="1">
    <source>
        <dbReference type="EMBL" id="MBK3457481.1"/>
    </source>
</evidence>
<proteinExistence type="predicted"/>
<dbReference type="OrthoDB" id="7022702at2"/>
<dbReference type="Proteomes" id="UP000620382">
    <property type="component" value="Unassembled WGS sequence"/>
</dbReference>
<dbReference type="EMBL" id="VOIW01000005">
    <property type="protein sequence ID" value="MRJ39144.1"/>
    <property type="molecule type" value="Genomic_DNA"/>
</dbReference>
<comment type="caution">
    <text evidence="3">The sequence shown here is derived from an EMBL/GenBank/DDBJ whole genome shotgun (WGS) entry which is preliminary data.</text>
</comment>
<evidence type="ECO:0000313" key="3">
    <source>
        <dbReference type="EMBL" id="MRJ39144.1"/>
    </source>
</evidence>
<name>A0A5P1DF49_9PSED</name>
<organism evidence="3 4">
    <name type="scientific">Pseudomonas haemolytica</name>
    <dbReference type="NCBI Taxonomy" id="2600065"/>
    <lineage>
        <taxon>Bacteria</taxon>
        <taxon>Pseudomonadati</taxon>
        <taxon>Pseudomonadota</taxon>
        <taxon>Gammaproteobacteria</taxon>
        <taxon>Pseudomonadales</taxon>
        <taxon>Pseudomonadaceae</taxon>
        <taxon>Pseudomonas</taxon>
    </lineage>
</organism>
<dbReference type="RefSeq" id="WP_153839826.1">
    <property type="nucleotide sequence ID" value="NZ_JAEKCT010000005.1"/>
</dbReference>
<protein>
    <submittedName>
        <fullName evidence="3">Uncharacterized protein</fullName>
    </submittedName>
</protein>
<sequence length="174" mass="19835">MAIMLTAEQMRYTKATNAFVIKNPEQTTNTFTITEKKVATDTLQLNDNEKITKLKNYLKDYDMTSISSDELRKVGRTLFENDMIDIYAYRMFMGGNLHSDANGVPTETHVKFNAIALFNERLVEYSEFLEDNPADANEHTLRWRQGMVAANHTMGALVYFVNSSNSVLSIDEKA</sequence>
<reference evidence="4 5" key="1">
    <citation type="submission" date="2019-08" db="EMBL/GenBank/DDBJ databases">
        <title>Pseudomonas haemolytica sp. nov. isolated from raw milk and skim milk concentrate.</title>
        <authorList>
            <person name="Hofmann K."/>
            <person name="Huptas C."/>
            <person name="Doll E."/>
            <person name="Scherer S."/>
            <person name="Wenning M."/>
        </authorList>
    </citation>
    <scope>NUCLEOTIDE SEQUENCE [LARGE SCALE GENOMIC DNA]</scope>
    <source>
        <strain evidence="3 4">DSM 108987</strain>
        <strain evidence="2 5">DSM 108988</strain>
    </source>
</reference>
<evidence type="ECO:0000313" key="6">
    <source>
        <dbReference type="Proteomes" id="UP000620382"/>
    </source>
</evidence>
<dbReference type="AlphaFoldDB" id="A0A5P1DF49"/>
<gene>
    <name evidence="3" type="ORF">FRT59_19520</name>
    <name evidence="2" type="ORF">FRT60_25920</name>
    <name evidence="1" type="ORF">JJD71_00190</name>
</gene>
<evidence type="ECO:0000313" key="4">
    <source>
        <dbReference type="Proteomes" id="UP000408764"/>
    </source>
</evidence>
<dbReference type="EMBL" id="JAENSR010000001">
    <property type="protein sequence ID" value="MBK3457481.1"/>
    <property type="molecule type" value="Genomic_DNA"/>
</dbReference>
<dbReference type="Proteomes" id="UP000408764">
    <property type="component" value="Unassembled WGS sequence"/>
</dbReference>
<evidence type="ECO:0000313" key="5">
    <source>
        <dbReference type="Proteomes" id="UP000432048"/>
    </source>
</evidence>